<feature type="domain" description="HTH tetR-type" evidence="5">
    <location>
        <begin position="1"/>
        <end position="50"/>
    </location>
</feature>
<dbReference type="Gene3D" id="1.10.357.10">
    <property type="entry name" value="Tetracycline Repressor, domain 2"/>
    <property type="match status" value="1"/>
</dbReference>
<name>A0ABT9FWP7_9BACL</name>
<dbReference type="InterPro" id="IPR009057">
    <property type="entry name" value="Homeodomain-like_sf"/>
</dbReference>
<evidence type="ECO:0000256" key="2">
    <source>
        <dbReference type="ARBA" id="ARBA00023125"/>
    </source>
</evidence>
<evidence type="ECO:0000313" key="6">
    <source>
        <dbReference type="EMBL" id="MDP4099149.1"/>
    </source>
</evidence>
<keyword evidence="1" id="KW-0805">Transcription regulation</keyword>
<reference evidence="6 7" key="1">
    <citation type="submission" date="2022-10" db="EMBL/GenBank/DDBJ databases">
        <title>Paenibacillus description and whole genome data of maize root bacterial community.</title>
        <authorList>
            <person name="Marton D."/>
            <person name="Farkas M."/>
            <person name="Cserhati M."/>
        </authorList>
    </citation>
    <scope>NUCLEOTIDE SEQUENCE [LARGE SCALE GENOMIC DNA]</scope>
    <source>
        <strain evidence="6 7">P96</strain>
    </source>
</reference>
<dbReference type="SUPFAM" id="SSF46689">
    <property type="entry name" value="Homeodomain-like"/>
    <property type="match status" value="1"/>
</dbReference>
<feature type="DNA-binding region" description="H-T-H motif" evidence="4">
    <location>
        <begin position="13"/>
        <end position="32"/>
    </location>
</feature>
<dbReference type="Proteomes" id="UP001241848">
    <property type="component" value="Unassembled WGS sequence"/>
</dbReference>
<evidence type="ECO:0000259" key="5">
    <source>
        <dbReference type="PROSITE" id="PS50977"/>
    </source>
</evidence>
<dbReference type="PANTHER" id="PTHR47506">
    <property type="entry name" value="TRANSCRIPTIONAL REGULATORY PROTEIN"/>
    <property type="match status" value="1"/>
</dbReference>
<keyword evidence="7" id="KW-1185">Reference proteome</keyword>
<evidence type="ECO:0000256" key="3">
    <source>
        <dbReference type="ARBA" id="ARBA00023163"/>
    </source>
</evidence>
<dbReference type="Pfam" id="PF00440">
    <property type="entry name" value="TetR_N"/>
    <property type="match status" value="1"/>
</dbReference>
<dbReference type="PROSITE" id="PS50977">
    <property type="entry name" value="HTH_TETR_2"/>
    <property type="match status" value="1"/>
</dbReference>
<dbReference type="RefSeq" id="WP_305756752.1">
    <property type="nucleotide sequence ID" value="NZ_JAPCKK010000031.1"/>
</dbReference>
<evidence type="ECO:0000313" key="7">
    <source>
        <dbReference type="Proteomes" id="UP001241848"/>
    </source>
</evidence>
<dbReference type="Pfam" id="PF16925">
    <property type="entry name" value="TetR_C_13"/>
    <property type="match status" value="1"/>
</dbReference>
<dbReference type="InterPro" id="IPR001647">
    <property type="entry name" value="HTH_TetR"/>
</dbReference>
<evidence type="ECO:0000256" key="4">
    <source>
        <dbReference type="PROSITE-ProRule" id="PRU00335"/>
    </source>
</evidence>
<dbReference type="Gene3D" id="1.10.10.60">
    <property type="entry name" value="Homeodomain-like"/>
    <property type="match status" value="1"/>
</dbReference>
<evidence type="ECO:0000256" key="1">
    <source>
        <dbReference type="ARBA" id="ARBA00023015"/>
    </source>
</evidence>
<dbReference type="InterPro" id="IPR011075">
    <property type="entry name" value="TetR_C"/>
</dbReference>
<dbReference type="PANTHER" id="PTHR47506:SF1">
    <property type="entry name" value="HTH-TYPE TRANSCRIPTIONAL REGULATOR YJDC"/>
    <property type="match status" value="1"/>
</dbReference>
<keyword evidence="3" id="KW-0804">Transcription</keyword>
<sequence>MEVFGHYGYEGTSMQLLLGGLGIARQSLYDTYGNKRDLFLKAVKHYVDEKSSDVVTYLAVMVPVKQAITDIFDVVGETLRDEQRRKECFILSSAIDRIPHDPEIAELFAQDKVRLEEALYEALVRGQEQGEFSISRDMRALARYLYYARYGLTQAAKLTEDPLVIEQITTVTLSVVEQE</sequence>
<organism evidence="6 7">
    <name type="scientific">Paenibacillus zeirhizosphaerae</name>
    <dbReference type="NCBI Taxonomy" id="2987519"/>
    <lineage>
        <taxon>Bacteria</taxon>
        <taxon>Bacillati</taxon>
        <taxon>Bacillota</taxon>
        <taxon>Bacilli</taxon>
        <taxon>Bacillales</taxon>
        <taxon>Paenibacillaceae</taxon>
        <taxon>Paenibacillus</taxon>
    </lineage>
</organism>
<protein>
    <submittedName>
        <fullName evidence="6">TetR/AcrR family transcriptional regulator</fullName>
    </submittedName>
</protein>
<proteinExistence type="predicted"/>
<dbReference type="EMBL" id="JAPCKK010000031">
    <property type="protein sequence ID" value="MDP4099149.1"/>
    <property type="molecule type" value="Genomic_DNA"/>
</dbReference>
<comment type="caution">
    <text evidence="6">The sequence shown here is derived from an EMBL/GenBank/DDBJ whole genome shotgun (WGS) entry which is preliminary data.</text>
</comment>
<accession>A0ABT9FWP7</accession>
<keyword evidence="2 4" id="KW-0238">DNA-binding</keyword>
<dbReference type="InterPro" id="IPR036271">
    <property type="entry name" value="Tet_transcr_reg_TetR-rel_C_sf"/>
</dbReference>
<gene>
    <name evidence="6" type="ORF">OIN60_20730</name>
</gene>
<dbReference type="SUPFAM" id="SSF48498">
    <property type="entry name" value="Tetracyclin repressor-like, C-terminal domain"/>
    <property type="match status" value="1"/>
</dbReference>